<proteinExistence type="predicted"/>
<accession>A0A6A6GYU3</accession>
<dbReference type="Proteomes" id="UP000800092">
    <property type="component" value="Unassembled WGS sequence"/>
</dbReference>
<protein>
    <submittedName>
        <fullName evidence="1">Uncharacterized protein</fullName>
    </submittedName>
</protein>
<evidence type="ECO:0000313" key="2">
    <source>
        <dbReference type="Proteomes" id="UP000800092"/>
    </source>
</evidence>
<keyword evidence="2" id="KW-1185">Reference proteome</keyword>
<evidence type="ECO:0000313" key="1">
    <source>
        <dbReference type="EMBL" id="KAF2230984.1"/>
    </source>
</evidence>
<dbReference type="OrthoDB" id="10256774at2759"/>
<sequence>MANHNLEYVVFDPAQILPCYVLHLDWGAFQNVTKRLSQFQKNPIGKPKAGAEAFRSAYSSDPGDRQRLKEAKKAAAAKWFPYGFGPATGSKFIIEEIGEIDDDEESYGDYQEERQDGVQKVNIWECDGETLGSTQFDQYPEERRFQWHTR</sequence>
<gene>
    <name evidence="1" type="ORF">EV356DRAFT_507945</name>
</gene>
<reference evidence="1" key="1">
    <citation type="journal article" date="2020" name="Stud. Mycol.">
        <title>101 Dothideomycetes genomes: a test case for predicting lifestyles and emergence of pathogens.</title>
        <authorList>
            <person name="Haridas S."/>
            <person name="Albert R."/>
            <person name="Binder M."/>
            <person name="Bloem J."/>
            <person name="Labutti K."/>
            <person name="Salamov A."/>
            <person name="Andreopoulos B."/>
            <person name="Baker S."/>
            <person name="Barry K."/>
            <person name="Bills G."/>
            <person name="Bluhm B."/>
            <person name="Cannon C."/>
            <person name="Castanera R."/>
            <person name="Culley D."/>
            <person name="Daum C."/>
            <person name="Ezra D."/>
            <person name="Gonzalez J."/>
            <person name="Henrissat B."/>
            <person name="Kuo A."/>
            <person name="Liang C."/>
            <person name="Lipzen A."/>
            <person name="Lutzoni F."/>
            <person name="Magnuson J."/>
            <person name="Mondo S."/>
            <person name="Nolan M."/>
            <person name="Ohm R."/>
            <person name="Pangilinan J."/>
            <person name="Park H.-J."/>
            <person name="Ramirez L."/>
            <person name="Alfaro M."/>
            <person name="Sun H."/>
            <person name="Tritt A."/>
            <person name="Yoshinaga Y."/>
            <person name="Zwiers L.-H."/>
            <person name="Turgeon B."/>
            <person name="Goodwin S."/>
            <person name="Spatafora J."/>
            <person name="Crous P."/>
            <person name="Grigoriev I."/>
        </authorList>
    </citation>
    <scope>NUCLEOTIDE SEQUENCE</scope>
    <source>
        <strain evidence="1">Tuck. ex Michener</strain>
    </source>
</reference>
<organism evidence="1 2">
    <name type="scientific">Viridothelium virens</name>
    <name type="common">Speckled blister lichen</name>
    <name type="synonym">Trypethelium virens</name>
    <dbReference type="NCBI Taxonomy" id="1048519"/>
    <lineage>
        <taxon>Eukaryota</taxon>
        <taxon>Fungi</taxon>
        <taxon>Dikarya</taxon>
        <taxon>Ascomycota</taxon>
        <taxon>Pezizomycotina</taxon>
        <taxon>Dothideomycetes</taxon>
        <taxon>Dothideomycetes incertae sedis</taxon>
        <taxon>Trypetheliales</taxon>
        <taxon>Trypetheliaceae</taxon>
        <taxon>Viridothelium</taxon>
    </lineage>
</organism>
<name>A0A6A6GYU3_VIRVR</name>
<dbReference type="AlphaFoldDB" id="A0A6A6GYU3"/>
<dbReference type="EMBL" id="ML991833">
    <property type="protein sequence ID" value="KAF2230984.1"/>
    <property type="molecule type" value="Genomic_DNA"/>
</dbReference>